<reference evidence="2 3" key="1">
    <citation type="journal article" date="2009" name="PLoS Genet.">
        <title>Alliance of proteomics and genomics to unravel the specificities of Sahara bacterium Deinococcus deserti.</title>
        <authorList>
            <person name="de Groot A."/>
            <person name="Dulermo R."/>
            <person name="Ortet P."/>
            <person name="Blanchard L."/>
            <person name="Guerin P."/>
            <person name="Fernandez B."/>
            <person name="Vacherie B."/>
            <person name="Dossat C."/>
            <person name="Jolivet E."/>
            <person name="Siguier P."/>
            <person name="Chandler M."/>
            <person name="Barakat M."/>
            <person name="Dedieu A."/>
            <person name="Barbe V."/>
            <person name="Heulin T."/>
            <person name="Sommer S."/>
            <person name="Achouak W."/>
            <person name="Armengaud J."/>
        </authorList>
    </citation>
    <scope>NUCLEOTIDE SEQUENCE [LARGE SCALE GENOMIC DNA]</scope>
    <source>
        <strain evidence="3">DSM 17065 / CIP 109153 / LMG 22923 / VCD115</strain>
    </source>
</reference>
<accession>C1CYS8</accession>
<sequence length="126" mass="14663">MKRIRSVFLLIVLSGMTAAPHAFASSNSSIYNKGEPYSTNGTSDWVVSYYTRATNSFSMYIETTYHDGKSQYPGVCYQWWQNWYQDYITYERVQVWHSGREVVTNTWNQPQGSKYAEYAGQKSYPC</sequence>
<dbReference type="RefSeq" id="WP_012694229.1">
    <property type="nucleotide sequence ID" value="NC_012526.1"/>
</dbReference>
<dbReference type="EMBL" id="CP001114">
    <property type="protein sequence ID" value="ACO47108.1"/>
    <property type="molecule type" value="Genomic_DNA"/>
</dbReference>
<proteinExistence type="predicted"/>
<dbReference type="HOGENOM" id="CLU_1977868_0_0_0"/>
<organism evidence="2 3">
    <name type="scientific">Deinococcus deserti (strain DSM 17065 / CIP 109153 / LMG 22923 / VCD115)</name>
    <dbReference type="NCBI Taxonomy" id="546414"/>
    <lineage>
        <taxon>Bacteria</taxon>
        <taxon>Thermotogati</taxon>
        <taxon>Deinococcota</taxon>
        <taxon>Deinococci</taxon>
        <taxon>Deinococcales</taxon>
        <taxon>Deinococcaceae</taxon>
        <taxon>Deinococcus</taxon>
    </lineage>
</organism>
<evidence type="ECO:0000256" key="1">
    <source>
        <dbReference type="SAM" id="SignalP"/>
    </source>
</evidence>
<protein>
    <submittedName>
        <fullName evidence="2">Uncharacterized protein</fullName>
    </submittedName>
</protein>
<name>C1CYS8_DEIDV</name>
<gene>
    <name evidence="2" type="ordered locus">Deide_20842</name>
</gene>
<keyword evidence="3" id="KW-1185">Reference proteome</keyword>
<feature type="chain" id="PRO_5002905829" evidence="1">
    <location>
        <begin position="25"/>
        <end position="126"/>
    </location>
</feature>
<evidence type="ECO:0000313" key="3">
    <source>
        <dbReference type="Proteomes" id="UP000002208"/>
    </source>
</evidence>
<dbReference type="Proteomes" id="UP000002208">
    <property type="component" value="Chromosome"/>
</dbReference>
<evidence type="ECO:0000313" key="2">
    <source>
        <dbReference type="EMBL" id="ACO47108.1"/>
    </source>
</evidence>
<feature type="signal peptide" evidence="1">
    <location>
        <begin position="1"/>
        <end position="24"/>
    </location>
</feature>
<keyword evidence="1" id="KW-0732">Signal</keyword>
<dbReference type="KEGG" id="ddr:Deide_20842"/>
<dbReference type="AlphaFoldDB" id="C1CYS8"/>
<dbReference type="PaxDb" id="546414-Deide_20842"/>